<feature type="transmembrane region" description="Helical" evidence="17">
    <location>
        <begin position="270"/>
        <end position="290"/>
    </location>
</feature>
<keyword evidence="15 17" id="KW-0472">Membrane</keyword>
<comment type="catalytic activity">
    <reaction evidence="16 17">
        <text>a ubiquinone + NADH + 5 H(+)(in) = a ubiquinol + NAD(+) + 4 H(+)(out)</text>
        <dbReference type="Rhea" id="RHEA:29091"/>
        <dbReference type="Rhea" id="RHEA-COMP:9565"/>
        <dbReference type="Rhea" id="RHEA-COMP:9566"/>
        <dbReference type="ChEBI" id="CHEBI:15378"/>
        <dbReference type="ChEBI" id="CHEBI:16389"/>
        <dbReference type="ChEBI" id="CHEBI:17976"/>
        <dbReference type="ChEBI" id="CHEBI:57540"/>
        <dbReference type="ChEBI" id="CHEBI:57945"/>
        <dbReference type="EC" id="7.1.1.2"/>
    </reaction>
</comment>
<feature type="transmembrane region" description="Helical" evidence="17">
    <location>
        <begin position="111"/>
        <end position="129"/>
    </location>
</feature>
<geneLocation type="mitochondrion" evidence="20"/>
<comment type="function">
    <text evidence="17">Core subunit of the mitochondrial membrane respiratory chain NADH dehydrogenase (Complex I) which catalyzes electron transfer from NADH through the respiratory chain, using ubiquinone as an electron acceptor. Essential for the catalytic activity and assembly of complex I.</text>
</comment>
<dbReference type="EC" id="7.1.1.2" evidence="4 17"/>
<feature type="transmembrane region" description="Helical" evidence="17">
    <location>
        <begin position="296"/>
        <end position="319"/>
    </location>
</feature>
<keyword evidence="10 17" id="KW-0249">Electron transport</keyword>
<keyword evidence="8 17" id="KW-0812">Transmembrane</keyword>
<dbReference type="InterPro" id="IPR000260">
    <property type="entry name" value="NADH4_N"/>
</dbReference>
<keyword evidence="6 17" id="KW-0813">Transport</keyword>
<dbReference type="PANTHER" id="PTHR43507">
    <property type="entry name" value="NADH-UBIQUINONE OXIDOREDUCTASE CHAIN 4"/>
    <property type="match status" value="1"/>
</dbReference>
<keyword evidence="12 17" id="KW-0520">NAD</keyword>
<dbReference type="PANTHER" id="PTHR43507:SF20">
    <property type="entry name" value="NADH-UBIQUINONE OXIDOREDUCTASE CHAIN 4"/>
    <property type="match status" value="1"/>
</dbReference>
<dbReference type="GO" id="GO:0048039">
    <property type="term" value="F:ubiquinone binding"/>
    <property type="evidence" value="ECO:0007669"/>
    <property type="project" value="TreeGrafter"/>
</dbReference>
<feature type="transmembrane region" description="Helical" evidence="17">
    <location>
        <begin position="208"/>
        <end position="229"/>
    </location>
</feature>
<protein>
    <recommendedName>
        <fullName evidence="5 17">NADH-ubiquinone oxidoreductase chain 4</fullName>
        <ecNumber evidence="4 17">7.1.1.2</ecNumber>
    </recommendedName>
</protein>
<keyword evidence="11 17" id="KW-1133">Transmembrane helix</keyword>
<keyword evidence="9" id="KW-1278">Translocase</keyword>
<evidence type="ECO:0000256" key="11">
    <source>
        <dbReference type="ARBA" id="ARBA00022989"/>
    </source>
</evidence>
<dbReference type="Pfam" id="PF01059">
    <property type="entry name" value="Oxidored_q5_N"/>
    <property type="match status" value="1"/>
</dbReference>
<accession>A0A650DR84</accession>
<organism evidence="20">
    <name type="scientific">Evacanthus heimianus</name>
    <dbReference type="NCBI Taxonomy" id="1978015"/>
    <lineage>
        <taxon>Eukaryota</taxon>
        <taxon>Metazoa</taxon>
        <taxon>Ecdysozoa</taxon>
        <taxon>Arthropoda</taxon>
        <taxon>Hexapoda</taxon>
        <taxon>Insecta</taxon>
        <taxon>Pterygota</taxon>
        <taxon>Neoptera</taxon>
        <taxon>Paraneoptera</taxon>
        <taxon>Hemiptera</taxon>
        <taxon>Auchenorrhyncha</taxon>
        <taxon>Membracoidea</taxon>
        <taxon>Cicadellidae</taxon>
        <taxon>Evacanthinae</taxon>
        <taxon>Evacanthini</taxon>
        <taxon>Evacanthus</taxon>
    </lineage>
</organism>
<keyword evidence="7 17" id="KW-0679">Respiratory chain</keyword>
<sequence>MMKYLLFMIFMTPCLFMKSSWYLYQIMMLIIMMIMMINFNSMFFFNIGYFLGLDNLSFGLVLLTLFIGFLMIKASNHIKMDFSSNMFLMVNLLLIICLMLIFSVLNIFMMYLFFEFSLIPLMVLILGWGYQPERLISGLYLFFYTLFASLPLLLIIMNLYLTFNSMFFDMIYYMNTSFFIYFSMIFAFLVKLPVFMLHFWLPKAHVQAPISGSMILAGLLLKVGGYGIIRFSFMCELSFNLYSYILFSMCIVGTLLVSLICLIQGDVKCLIAYSSVAHMSMCMMSMLTMFKFGIIGAYLMMIGHGLCSSGLFCLANLMYDRLGSRSFYINKGLICFMPNLSMIMFILCSFNMSCPPSINFLSEIFIMISSISYWSCSIYYLVLISFLSACFSFYLFSYTYHGQYFMMYSYMTNKVREYLLLLIHIIPMLMLMFLMDLLF</sequence>
<feature type="domain" description="NADH:ubiquinone oxidoreductase chain 4 N-terminal" evidence="19">
    <location>
        <begin position="1"/>
        <end position="100"/>
    </location>
</feature>
<gene>
    <name evidence="20" type="primary">ND4</name>
</gene>
<evidence type="ECO:0000256" key="6">
    <source>
        <dbReference type="ARBA" id="ARBA00022448"/>
    </source>
</evidence>
<feature type="transmembrane region" description="Helical" evidence="17">
    <location>
        <begin position="21"/>
        <end position="44"/>
    </location>
</feature>
<comment type="similarity">
    <text evidence="3 17">Belongs to the complex I subunit 4 family.</text>
</comment>
<evidence type="ECO:0000256" key="12">
    <source>
        <dbReference type="ARBA" id="ARBA00023027"/>
    </source>
</evidence>
<evidence type="ECO:0000256" key="10">
    <source>
        <dbReference type="ARBA" id="ARBA00022982"/>
    </source>
</evidence>
<dbReference type="InterPro" id="IPR001750">
    <property type="entry name" value="ND/Mrp_TM"/>
</dbReference>
<evidence type="ECO:0000256" key="1">
    <source>
        <dbReference type="ARBA" id="ARBA00003257"/>
    </source>
</evidence>
<feature type="transmembrane region" description="Helical" evidence="17">
    <location>
        <begin position="378"/>
        <end position="397"/>
    </location>
</feature>
<dbReference type="GO" id="GO:0031966">
    <property type="term" value="C:mitochondrial membrane"/>
    <property type="evidence" value="ECO:0007669"/>
    <property type="project" value="UniProtKB-SubCell"/>
</dbReference>
<dbReference type="GO" id="GO:0008137">
    <property type="term" value="F:NADH dehydrogenase (ubiquinone) activity"/>
    <property type="evidence" value="ECO:0007669"/>
    <property type="project" value="UniProtKB-UniRule"/>
</dbReference>
<evidence type="ECO:0000256" key="4">
    <source>
        <dbReference type="ARBA" id="ARBA00012944"/>
    </source>
</evidence>
<dbReference type="InterPro" id="IPR003918">
    <property type="entry name" value="NADH_UbQ_OxRdtase"/>
</dbReference>
<feature type="transmembrane region" description="Helical" evidence="17">
    <location>
        <begin position="86"/>
        <end position="105"/>
    </location>
</feature>
<proteinExistence type="inferred from homology"/>
<dbReference type="GO" id="GO:0003954">
    <property type="term" value="F:NADH dehydrogenase activity"/>
    <property type="evidence" value="ECO:0007669"/>
    <property type="project" value="TreeGrafter"/>
</dbReference>
<dbReference type="EMBL" id="MG813486">
    <property type="protein sequence ID" value="QGT34980.1"/>
    <property type="molecule type" value="Genomic_DNA"/>
</dbReference>
<feature type="transmembrane region" description="Helical" evidence="17">
    <location>
        <begin position="418"/>
        <end position="438"/>
    </location>
</feature>
<dbReference type="GO" id="GO:0015990">
    <property type="term" value="P:electron transport coupled proton transport"/>
    <property type="evidence" value="ECO:0007669"/>
    <property type="project" value="TreeGrafter"/>
</dbReference>
<keyword evidence="14 17" id="KW-0496">Mitochondrion</keyword>
<evidence type="ECO:0000259" key="19">
    <source>
        <dbReference type="Pfam" id="PF01059"/>
    </source>
</evidence>
<evidence type="ECO:0000256" key="5">
    <source>
        <dbReference type="ARBA" id="ARBA00021006"/>
    </source>
</evidence>
<evidence type="ECO:0000256" key="7">
    <source>
        <dbReference type="ARBA" id="ARBA00022660"/>
    </source>
</evidence>
<feature type="transmembrane region" description="Helical" evidence="17">
    <location>
        <begin position="141"/>
        <end position="163"/>
    </location>
</feature>
<dbReference type="GO" id="GO:0042773">
    <property type="term" value="P:ATP synthesis coupled electron transport"/>
    <property type="evidence" value="ECO:0007669"/>
    <property type="project" value="InterPro"/>
</dbReference>
<keyword evidence="13 17" id="KW-0830">Ubiquinone</keyword>
<evidence type="ECO:0000256" key="17">
    <source>
        <dbReference type="RuleBase" id="RU003297"/>
    </source>
</evidence>
<evidence type="ECO:0000256" key="14">
    <source>
        <dbReference type="ARBA" id="ARBA00023128"/>
    </source>
</evidence>
<evidence type="ECO:0000259" key="18">
    <source>
        <dbReference type="Pfam" id="PF00361"/>
    </source>
</evidence>
<evidence type="ECO:0000256" key="3">
    <source>
        <dbReference type="ARBA" id="ARBA00009025"/>
    </source>
</evidence>
<feature type="transmembrane region" description="Helical" evidence="17">
    <location>
        <begin position="178"/>
        <end position="201"/>
    </location>
</feature>
<evidence type="ECO:0000256" key="9">
    <source>
        <dbReference type="ARBA" id="ARBA00022967"/>
    </source>
</evidence>
<name>A0A650DR84_9HEMI</name>
<evidence type="ECO:0000256" key="8">
    <source>
        <dbReference type="ARBA" id="ARBA00022692"/>
    </source>
</evidence>
<dbReference type="PRINTS" id="PR01437">
    <property type="entry name" value="NUOXDRDTASE4"/>
</dbReference>
<reference evidence="20" key="1">
    <citation type="submission" date="2018-01" db="EMBL/GenBank/DDBJ databases">
        <authorList>
            <person name="Dai R.H."/>
            <person name="Wang J.J."/>
        </authorList>
    </citation>
    <scope>NUCLEOTIDE SEQUENCE</scope>
</reference>
<feature type="transmembrane region" description="Helical" evidence="17">
    <location>
        <begin position="241"/>
        <end position="263"/>
    </location>
</feature>
<evidence type="ECO:0000256" key="13">
    <source>
        <dbReference type="ARBA" id="ARBA00023075"/>
    </source>
</evidence>
<evidence type="ECO:0000256" key="15">
    <source>
        <dbReference type="ARBA" id="ARBA00023136"/>
    </source>
</evidence>
<feature type="transmembrane region" description="Helical" evidence="17">
    <location>
        <begin position="56"/>
        <end position="74"/>
    </location>
</feature>
<comment type="function">
    <text evidence="1">Core subunit of the mitochondrial membrane respiratory chain NADH dehydrogenase (Complex I) that is believed to belong to the minimal assembly required for catalysis. Complex I functions in the transfer of electrons from NADH to the respiratory chain. The immediate electron acceptor for the enzyme is believed to be ubiquinone.</text>
</comment>
<evidence type="ECO:0000313" key="20">
    <source>
        <dbReference type="EMBL" id="QGT34980.1"/>
    </source>
</evidence>
<evidence type="ECO:0000256" key="2">
    <source>
        <dbReference type="ARBA" id="ARBA00004225"/>
    </source>
</evidence>
<comment type="subcellular location">
    <subcellularLocation>
        <location evidence="2 17">Mitochondrion membrane</location>
        <topology evidence="2 17">Multi-pass membrane protein</topology>
    </subcellularLocation>
</comment>
<dbReference type="Pfam" id="PF00361">
    <property type="entry name" value="Proton_antipo_M"/>
    <property type="match status" value="1"/>
</dbReference>
<feature type="domain" description="NADH:quinone oxidoreductase/Mrp antiporter transmembrane" evidence="18">
    <location>
        <begin position="106"/>
        <end position="391"/>
    </location>
</feature>
<reference evidence="20" key="2">
    <citation type="journal article" date="2019" name="Mitochondrial DNA Part B Resour">
        <title>Complete mitochondrial genome of Evacanthus heimianus (Hemiptera: Cicadellidae: Evacanthinae) from China.</title>
        <authorList>
            <person name="Wang J.-J."/>
            <person name="Yang M.-F."/>
            <person name="Dai R.-H."/>
            <person name="Li H."/>
        </authorList>
    </citation>
    <scope>NUCLEOTIDE SEQUENCE</scope>
</reference>
<evidence type="ECO:0000256" key="16">
    <source>
        <dbReference type="ARBA" id="ARBA00049551"/>
    </source>
</evidence>
<dbReference type="AlphaFoldDB" id="A0A650DR84"/>